<organism evidence="2 3">
    <name type="scientific">Deinococcus taklimakanensis</name>
    <dbReference type="NCBI Taxonomy" id="536443"/>
    <lineage>
        <taxon>Bacteria</taxon>
        <taxon>Thermotogati</taxon>
        <taxon>Deinococcota</taxon>
        <taxon>Deinococci</taxon>
        <taxon>Deinococcales</taxon>
        <taxon>Deinococcaceae</taxon>
        <taxon>Deinococcus</taxon>
    </lineage>
</organism>
<gene>
    <name evidence="2" type="ORF">ACFSR9_12755</name>
</gene>
<dbReference type="RefSeq" id="WP_386846367.1">
    <property type="nucleotide sequence ID" value="NZ_JBHUMK010000059.1"/>
</dbReference>
<dbReference type="EMBL" id="JBHUMK010000059">
    <property type="protein sequence ID" value="MFD2610298.1"/>
    <property type="molecule type" value="Genomic_DNA"/>
</dbReference>
<sequence length="468" mass="49102">MRRLLTPTLFTVLMTSSALLTSTAAGISTVVLPVTVPLAGVQQAANTRVPLELARVDQTQNFLGGLLRVQLTGTVTRTGPVRVQPAPEGDALLVRLPLRAAFRATPGGTGAFLARDFGGAATVSVRITPFVNPDWNAGVKVSSAYEWTDPLSVELAPGVNVSVQSLVDTQVRAQLERITADVEKAVRDGANLRTRAGTLWARVQRPWTVPTPEALGTGAYALVKPRTLSVTPLRFTPDALKLSVGAALDLNAALGRAPTALTPRPLPALSVTPQLTPGVDLHVPIRLPLADLSAAATRYAATQTFTLPVPTHPTLRVTGVTLRSAAPRLHATLTLRLQGPLGLNLPVTVDVTGLPQLAPDRHTLTLTNVTVTTRREGLTTRVLGWLADARAQAFLARAAQVDLTPHLASAQKQIQARLPFSPVPGVELRGAVGTLRLSGLTVTADALSATAAATGQLDVKVDAGAFGR</sequence>
<keyword evidence="1" id="KW-0732">Signal</keyword>
<protein>
    <submittedName>
        <fullName evidence="2">DUF4403 family protein</fullName>
    </submittedName>
</protein>
<feature type="chain" id="PRO_5046637225" evidence="1">
    <location>
        <begin position="21"/>
        <end position="468"/>
    </location>
</feature>
<comment type="caution">
    <text evidence="2">The sequence shown here is derived from an EMBL/GenBank/DDBJ whole genome shotgun (WGS) entry which is preliminary data.</text>
</comment>
<feature type="signal peptide" evidence="1">
    <location>
        <begin position="1"/>
        <end position="20"/>
    </location>
</feature>
<name>A0ABW5P579_9DEIO</name>
<dbReference type="Proteomes" id="UP001597475">
    <property type="component" value="Unassembled WGS sequence"/>
</dbReference>
<proteinExistence type="predicted"/>
<evidence type="ECO:0000313" key="2">
    <source>
        <dbReference type="EMBL" id="MFD2610298.1"/>
    </source>
</evidence>
<reference evidence="3" key="1">
    <citation type="journal article" date="2019" name="Int. J. Syst. Evol. Microbiol.">
        <title>The Global Catalogue of Microorganisms (GCM) 10K type strain sequencing project: providing services to taxonomists for standard genome sequencing and annotation.</title>
        <authorList>
            <consortium name="The Broad Institute Genomics Platform"/>
            <consortium name="The Broad Institute Genome Sequencing Center for Infectious Disease"/>
            <person name="Wu L."/>
            <person name="Ma J."/>
        </authorList>
    </citation>
    <scope>NUCLEOTIDE SEQUENCE [LARGE SCALE GENOMIC DNA]</scope>
    <source>
        <strain evidence="3">KCTC 33842</strain>
    </source>
</reference>
<dbReference type="Pfam" id="PF14356">
    <property type="entry name" value="DUF4403"/>
    <property type="match status" value="1"/>
</dbReference>
<accession>A0ABW5P579</accession>
<dbReference type="InterPro" id="IPR025515">
    <property type="entry name" value="DUF4403"/>
</dbReference>
<evidence type="ECO:0000313" key="3">
    <source>
        <dbReference type="Proteomes" id="UP001597475"/>
    </source>
</evidence>
<evidence type="ECO:0000256" key="1">
    <source>
        <dbReference type="SAM" id="SignalP"/>
    </source>
</evidence>
<keyword evidence="3" id="KW-1185">Reference proteome</keyword>